<evidence type="ECO:0000256" key="1">
    <source>
        <dbReference type="ARBA" id="ARBA00004167"/>
    </source>
</evidence>
<dbReference type="RefSeq" id="WP_133588814.1">
    <property type="nucleotide sequence ID" value="NZ_CP037953.1"/>
</dbReference>
<feature type="transmembrane region" description="Helical" evidence="6">
    <location>
        <begin position="64"/>
        <end position="85"/>
    </location>
</feature>
<name>A0A4R6UV76_9GAMM</name>
<evidence type="ECO:0000313" key="10">
    <source>
        <dbReference type="Proteomes" id="UP000295375"/>
    </source>
</evidence>
<dbReference type="GO" id="GO:0006508">
    <property type="term" value="P:proteolysis"/>
    <property type="evidence" value="ECO:0007669"/>
    <property type="project" value="UniProtKB-KW"/>
</dbReference>
<keyword evidence="10" id="KW-1185">Reference proteome</keyword>
<keyword evidence="9" id="KW-0645">Protease</keyword>
<dbReference type="GO" id="GO:0016020">
    <property type="term" value="C:membrane"/>
    <property type="evidence" value="ECO:0007669"/>
    <property type="project" value="UniProtKB-SubCell"/>
</dbReference>
<dbReference type="SUPFAM" id="SSF117892">
    <property type="entry name" value="Band 7/SPFH domain"/>
    <property type="match status" value="1"/>
</dbReference>
<dbReference type="Proteomes" id="UP000295375">
    <property type="component" value="Unassembled WGS sequence"/>
</dbReference>
<keyword evidence="5 6" id="KW-0472">Membrane</keyword>
<feature type="domain" description="Band 7" evidence="8">
    <location>
        <begin position="80"/>
        <end position="240"/>
    </location>
</feature>
<dbReference type="InterPro" id="IPR036013">
    <property type="entry name" value="Band_7/SPFH_dom_sf"/>
</dbReference>
<sequence>MPWNEPGNGNNQDPWGQRRKPQGGPPDLDDFLKDLGKKLGGIFGGGKGPSSSGGGGSSGKANSVLGFVILAVVVFGYGLAGIYQVDEKERAIVLRFGEYNRIEGSGLNWAPPIIDQVNIVNTTSVQQEIVRGRMLTKDEFLVDVSTSVQYRIADPQAYLFNVVDPDFTLQQATEAALRSVIGQSQLDDILTAGKSVIQSQTRELLREILEPYKTGLEIADVNFQEADPPQEVRAAFDDAIKAREDKGRMVQEAQAYREKELPLAQANAQRILQEAEAYKAQVTAQARGEVQRFEKLLPQYLAAPEVTRNRLYIETMEEVLSKVSKVVVDDKGGNNMLYLPLDKMGQQRSNAGAAGAAMEGR</sequence>
<dbReference type="CDD" id="cd03404">
    <property type="entry name" value="SPFH_HflK"/>
    <property type="match status" value="1"/>
</dbReference>
<evidence type="ECO:0000313" key="9">
    <source>
        <dbReference type="EMBL" id="TDQ49325.1"/>
    </source>
</evidence>
<feature type="region of interest" description="Disordered" evidence="7">
    <location>
        <begin position="1"/>
        <end position="35"/>
    </location>
</feature>
<dbReference type="SMART" id="SM00244">
    <property type="entry name" value="PHB"/>
    <property type="match status" value="1"/>
</dbReference>
<dbReference type="Pfam" id="PF12221">
    <property type="entry name" value="HflK_N"/>
    <property type="match status" value="1"/>
</dbReference>
<dbReference type="Pfam" id="PF01145">
    <property type="entry name" value="Band_7"/>
    <property type="match status" value="1"/>
</dbReference>
<comment type="similarity">
    <text evidence="2 6">Belongs to the band 7/mec-2 family. HflK subfamily.</text>
</comment>
<comment type="subcellular location">
    <subcellularLocation>
        <location evidence="1">Membrane</location>
        <topology evidence="1">Single-pass membrane protein</topology>
    </subcellularLocation>
</comment>
<gene>
    <name evidence="9" type="ORF">EV696_10429</name>
</gene>
<dbReference type="PRINTS" id="PR00721">
    <property type="entry name" value="STOMATIN"/>
</dbReference>
<proteinExistence type="inferred from homology"/>
<evidence type="ECO:0000256" key="4">
    <source>
        <dbReference type="ARBA" id="ARBA00022989"/>
    </source>
</evidence>
<dbReference type="AlphaFoldDB" id="A0A4R6UV76"/>
<dbReference type="InterPro" id="IPR010201">
    <property type="entry name" value="HflK"/>
</dbReference>
<dbReference type="PANTHER" id="PTHR43327:SF2">
    <property type="entry name" value="MODULATOR OF FTSH PROTEASE HFLK"/>
    <property type="match status" value="1"/>
</dbReference>
<protein>
    <recommendedName>
        <fullName evidence="6">Protein HflK</fullName>
    </recommendedName>
</protein>
<dbReference type="Gene3D" id="3.30.479.30">
    <property type="entry name" value="Band 7 domain"/>
    <property type="match status" value="1"/>
</dbReference>
<accession>A0A4R6UV76</accession>
<comment type="function">
    <text evidence="6">HflC and HflK could encode or regulate a protease.</text>
</comment>
<evidence type="ECO:0000259" key="8">
    <source>
        <dbReference type="SMART" id="SM00244"/>
    </source>
</evidence>
<reference evidence="9 10" key="1">
    <citation type="submission" date="2019-03" db="EMBL/GenBank/DDBJ databases">
        <title>Genomic Encyclopedia of Type Strains, Phase IV (KMG-IV): sequencing the most valuable type-strain genomes for metagenomic binning, comparative biology and taxonomic classification.</title>
        <authorList>
            <person name="Goeker M."/>
        </authorList>
    </citation>
    <scope>NUCLEOTIDE SEQUENCE [LARGE SCALE GENOMIC DNA]</scope>
    <source>
        <strain evidence="9 10">DSM 103792</strain>
    </source>
</reference>
<dbReference type="EMBL" id="SNYM01000004">
    <property type="protein sequence ID" value="TDQ49325.1"/>
    <property type="molecule type" value="Genomic_DNA"/>
</dbReference>
<dbReference type="InterPro" id="IPR001972">
    <property type="entry name" value="Stomatin_HflK_fam"/>
</dbReference>
<evidence type="ECO:0000256" key="2">
    <source>
        <dbReference type="ARBA" id="ARBA00006971"/>
    </source>
</evidence>
<evidence type="ECO:0000256" key="3">
    <source>
        <dbReference type="ARBA" id="ARBA00022692"/>
    </source>
</evidence>
<dbReference type="OrthoDB" id="9779595at2"/>
<dbReference type="NCBIfam" id="TIGR01933">
    <property type="entry name" value="hflK"/>
    <property type="match status" value="1"/>
</dbReference>
<evidence type="ECO:0000256" key="7">
    <source>
        <dbReference type="SAM" id="MobiDB-lite"/>
    </source>
</evidence>
<dbReference type="GO" id="GO:0008233">
    <property type="term" value="F:peptidase activity"/>
    <property type="evidence" value="ECO:0007669"/>
    <property type="project" value="UniProtKB-KW"/>
</dbReference>
<comment type="subunit">
    <text evidence="6">HflC and HflK may interact to form a multimeric complex.</text>
</comment>
<evidence type="ECO:0000256" key="6">
    <source>
        <dbReference type="RuleBase" id="RU364113"/>
    </source>
</evidence>
<keyword evidence="4 6" id="KW-1133">Transmembrane helix</keyword>
<organism evidence="9 10">
    <name type="scientific">Permianibacter aggregans</name>
    <dbReference type="NCBI Taxonomy" id="1510150"/>
    <lineage>
        <taxon>Bacteria</taxon>
        <taxon>Pseudomonadati</taxon>
        <taxon>Pseudomonadota</taxon>
        <taxon>Gammaproteobacteria</taxon>
        <taxon>Pseudomonadales</taxon>
        <taxon>Pseudomonadaceae</taxon>
        <taxon>Permianibacter</taxon>
    </lineage>
</organism>
<dbReference type="InterPro" id="IPR001107">
    <property type="entry name" value="Band_7"/>
</dbReference>
<dbReference type="PANTHER" id="PTHR43327">
    <property type="entry name" value="STOMATIN-LIKE PROTEIN 2, MITOCHONDRIAL"/>
    <property type="match status" value="1"/>
</dbReference>
<keyword evidence="3 6" id="KW-0812">Transmembrane</keyword>
<keyword evidence="9" id="KW-0378">Hydrolase</keyword>
<dbReference type="InterPro" id="IPR050710">
    <property type="entry name" value="Band7/mec-2_domain"/>
</dbReference>
<evidence type="ECO:0000256" key="5">
    <source>
        <dbReference type="ARBA" id="ARBA00023136"/>
    </source>
</evidence>
<comment type="caution">
    <text evidence="9">The sequence shown here is derived from an EMBL/GenBank/DDBJ whole genome shotgun (WGS) entry which is preliminary data.</text>
</comment>
<dbReference type="InterPro" id="IPR020980">
    <property type="entry name" value="Membrane_HflK_N"/>
</dbReference>